<organism evidence="3 4">
    <name type="scientific">Fasciolopsis buskii</name>
    <dbReference type="NCBI Taxonomy" id="27845"/>
    <lineage>
        <taxon>Eukaryota</taxon>
        <taxon>Metazoa</taxon>
        <taxon>Spiralia</taxon>
        <taxon>Lophotrochozoa</taxon>
        <taxon>Platyhelminthes</taxon>
        <taxon>Trematoda</taxon>
        <taxon>Digenea</taxon>
        <taxon>Plagiorchiida</taxon>
        <taxon>Echinostomata</taxon>
        <taxon>Echinostomatoidea</taxon>
        <taxon>Fasciolidae</taxon>
        <taxon>Fasciolopsis</taxon>
    </lineage>
</organism>
<keyword evidence="2" id="KW-0472">Membrane</keyword>
<feature type="compositionally biased region" description="Low complexity" evidence="1">
    <location>
        <begin position="111"/>
        <end position="144"/>
    </location>
</feature>
<proteinExistence type="predicted"/>
<feature type="transmembrane region" description="Helical" evidence="2">
    <location>
        <begin position="204"/>
        <end position="231"/>
    </location>
</feature>
<dbReference type="AlphaFoldDB" id="A0A8E0RWP8"/>
<comment type="caution">
    <text evidence="3">The sequence shown here is derived from an EMBL/GenBank/DDBJ whole genome shotgun (WGS) entry which is preliminary data.</text>
</comment>
<name>A0A8E0RWP8_9TREM</name>
<reference evidence="3" key="1">
    <citation type="submission" date="2019-05" db="EMBL/GenBank/DDBJ databases">
        <title>Annotation for the trematode Fasciolopsis buski.</title>
        <authorList>
            <person name="Choi Y.-J."/>
        </authorList>
    </citation>
    <scope>NUCLEOTIDE SEQUENCE</scope>
    <source>
        <strain evidence="3">HT</strain>
        <tissue evidence="3">Whole worm</tissue>
    </source>
</reference>
<feature type="compositionally biased region" description="Polar residues" evidence="1">
    <location>
        <begin position="146"/>
        <end position="169"/>
    </location>
</feature>
<dbReference type="OrthoDB" id="10522539at2759"/>
<dbReference type="Proteomes" id="UP000728185">
    <property type="component" value="Unassembled WGS sequence"/>
</dbReference>
<accession>A0A8E0RWP8</accession>
<evidence type="ECO:0000313" key="3">
    <source>
        <dbReference type="EMBL" id="KAA0190234.1"/>
    </source>
</evidence>
<evidence type="ECO:0000256" key="2">
    <source>
        <dbReference type="SAM" id="Phobius"/>
    </source>
</evidence>
<gene>
    <name evidence="3" type="ORF">FBUS_00817</name>
</gene>
<evidence type="ECO:0000256" key="1">
    <source>
        <dbReference type="SAM" id="MobiDB-lite"/>
    </source>
</evidence>
<evidence type="ECO:0000313" key="4">
    <source>
        <dbReference type="Proteomes" id="UP000728185"/>
    </source>
</evidence>
<feature type="region of interest" description="Disordered" evidence="1">
    <location>
        <begin position="98"/>
        <end position="171"/>
    </location>
</feature>
<keyword evidence="2" id="KW-1133">Transmembrane helix</keyword>
<keyword evidence="4" id="KW-1185">Reference proteome</keyword>
<protein>
    <submittedName>
        <fullName evidence="3">Uncharacterized protein</fullName>
    </submittedName>
</protein>
<sequence>MTHLVQARPCEGTGSDSGMLSPICGSVLGIEASNTVTMTAAATSVETADAGENCSAQTVTDEQFGRDLLKKRRLTSTANNIPGTRIKKGRLAQTDGVWNLDTADSPGDVESSGTQQTDQSTSCWSSTEHSSTVASVSTPSTGSPISAHSQVSPESTTSTLVDTHGTVQPNMPEMKTKSAAFSIESIMGKRLEETSDIHEPRGKWLCSIGSFSLVSHNFVITLLLVILMFTFPD</sequence>
<keyword evidence="2" id="KW-0812">Transmembrane</keyword>
<dbReference type="EMBL" id="LUCM01007265">
    <property type="protein sequence ID" value="KAA0190234.1"/>
    <property type="molecule type" value="Genomic_DNA"/>
</dbReference>